<dbReference type="GO" id="GO:0043565">
    <property type="term" value="F:sequence-specific DNA binding"/>
    <property type="evidence" value="ECO:0007669"/>
    <property type="project" value="InterPro"/>
</dbReference>
<feature type="domain" description="HTH asnC-type" evidence="4">
    <location>
        <begin position="1"/>
        <end position="62"/>
    </location>
</feature>
<evidence type="ECO:0000256" key="1">
    <source>
        <dbReference type="ARBA" id="ARBA00023015"/>
    </source>
</evidence>
<dbReference type="EMBL" id="CP045482">
    <property type="protein sequence ID" value="QGR21482.1"/>
    <property type="molecule type" value="Genomic_DNA"/>
</dbReference>
<dbReference type="PROSITE" id="PS50956">
    <property type="entry name" value="HTH_ASNC_2"/>
    <property type="match status" value="1"/>
</dbReference>
<proteinExistence type="predicted"/>
<dbReference type="InterPro" id="IPR000485">
    <property type="entry name" value="AsnC-type_HTH_dom"/>
</dbReference>
<evidence type="ECO:0000256" key="3">
    <source>
        <dbReference type="ARBA" id="ARBA00023163"/>
    </source>
</evidence>
<protein>
    <submittedName>
        <fullName evidence="6">Winged helix-turn-helix transcriptional regulator</fullName>
    </submittedName>
</protein>
<dbReference type="InterPro" id="IPR050684">
    <property type="entry name" value="HTH-Siroheme_Decarb"/>
</dbReference>
<dbReference type="AlphaFoldDB" id="A0A650CV09"/>
<dbReference type="RefSeq" id="WP_152942224.1">
    <property type="nucleotide sequence ID" value="NZ_CP045482.1"/>
</dbReference>
<evidence type="ECO:0000313" key="8">
    <source>
        <dbReference type="Proteomes" id="UP000474054"/>
    </source>
</evidence>
<dbReference type="InterPro" id="IPR036388">
    <property type="entry name" value="WH-like_DNA-bd_sf"/>
</dbReference>
<dbReference type="SMART" id="SM00344">
    <property type="entry name" value="HTH_ASNC"/>
    <property type="match status" value="1"/>
</dbReference>
<dbReference type="Proteomes" id="UP000474054">
    <property type="component" value="Unassembled WGS sequence"/>
</dbReference>
<dbReference type="PANTHER" id="PTHR43413">
    <property type="entry name" value="TRANSCRIPTIONAL REGULATOR, ASNC FAMILY"/>
    <property type="match status" value="1"/>
</dbReference>
<evidence type="ECO:0000313" key="5">
    <source>
        <dbReference type="EMBL" id="MQL55958.1"/>
    </source>
</evidence>
<dbReference type="Pfam" id="PF13412">
    <property type="entry name" value="HTH_24"/>
    <property type="match status" value="1"/>
</dbReference>
<dbReference type="EMBL" id="WHYS01000002">
    <property type="protein sequence ID" value="MQL55958.1"/>
    <property type="molecule type" value="Genomic_DNA"/>
</dbReference>
<dbReference type="Proteomes" id="UP000426328">
    <property type="component" value="Chromosome"/>
</dbReference>
<dbReference type="InterPro" id="IPR036390">
    <property type="entry name" value="WH_DNA-bd_sf"/>
</dbReference>
<organism evidence="6 7">
    <name type="scientific">Acidianus ambivalens</name>
    <name type="common">Desulfurolobus ambivalens</name>
    <dbReference type="NCBI Taxonomy" id="2283"/>
    <lineage>
        <taxon>Archaea</taxon>
        <taxon>Thermoproteota</taxon>
        <taxon>Thermoprotei</taxon>
        <taxon>Sulfolobales</taxon>
        <taxon>Sulfolobaceae</taxon>
        <taxon>Acidianus</taxon>
    </lineage>
</organism>
<dbReference type="InterPro" id="IPR019888">
    <property type="entry name" value="Tscrpt_reg_AsnC-like"/>
</dbReference>
<dbReference type="PRINTS" id="PR00033">
    <property type="entry name" value="HTHASNC"/>
</dbReference>
<evidence type="ECO:0000313" key="7">
    <source>
        <dbReference type="Proteomes" id="UP000426328"/>
    </source>
</evidence>
<evidence type="ECO:0000259" key="4">
    <source>
        <dbReference type="PROSITE" id="PS50956"/>
    </source>
</evidence>
<dbReference type="SUPFAM" id="SSF46785">
    <property type="entry name" value="Winged helix' DNA-binding domain"/>
    <property type="match status" value="2"/>
</dbReference>
<dbReference type="GeneID" id="42779148"/>
<accession>A0A650CV09</accession>
<keyword evidence="2" id="KW-0238">DNA-binding</keyword>
<keyword evidence="7" id="KW-1185">Reference proteome</keyword>
<dbReference type="PANTHER" id="PTHR43413:SF8">
    <property type="entry name" value="HTH-TYPE TRANSCRIPTIONAL REGULATOR PTR1"/>
    <property type="match status" value="1"/>
</dbReference>
<reference evidence="6 7" key="2">
    <citation type="submission" date="2019-10" db="EMBL/GenBank/DDBJ databases">
        <title>Genome Sequences from Six Type Strain Members of the Archaeal Family Sulfolobaceae: Acidianus ambivalens, Acidianus infernus, Metallosphaera prunae, Stygiolobus azoricus, Sulfolobus metallicus, and Sulfurisphaera ohwakuensis.</title>
        <authorList>
            <person name="Counts J.A."/>
            <person name="Kelly R.M."/>
        </authorList>
    </citation>
    <scope>NUCLEOTIDE SEQUENCE [LARGE SCALE GENOMIC DNA]</scope>
    <source>
        <strain evidence="6 7">LEI 10</strain>
    </source>
</reference>
<evidence type="ECO:0000256" key="2">
    <source>
        <dbReference type="ARBA" id="ARBA00023125"/>
    </source>
</evidence>
<keyword evidence="3" id="KW-0804">Transcription</keyword>
<reference evidence="5 8" key="1">
    <citation type="submission" date="2019-10" db="EMBL/GenBank/DDBJ databases">
        <title>Comparative genomics of sulfur disproportionating microorganisms.</title>
        <authorList>
            <person name="Ward L.M."/>
            <person name="Bertran E."/>
            <person name="Johnston D."/>
        </authorList>
    </citation>
    <scope>NUCLEOTIDE SEQUENCE [LARGE SCALE GENOMIC DNA]</scope>
    <source>
        <strain evidence="5 8">DSM 3772</strain>
    </source>
</reference>
<dbReference type="KEGG" id="aamb:D1866_05390"/>
<keyword evidence="1" id="KW-0805">Transcription regulation</keyword>
<name>A0A650CV09_ACIAM</name>
<sequence length="255" mass="29949">MDQIDKKILFYLLKDYRTSQRSIAKMIGISSPAVNYRVDKLIQDKVIKKVSLYVNPNFYGKYHAYVAFKNIKDWEGECVFKVNCLEETNVYEIEGSSLDDLKKKIDIMSESLGYPRMVYIPKQQPYNPSNFDLKLVSIMKEEPTLDTMYLADKMKVSTKTIRRHIRYLYSRNFIRLIPEIDLTKAGLIMYAVFTHNVEIGRKFFARQMFREISDDTAGIFVNVGDSLEEVKEEFFKFREFDKDADLMIAIDYSVS</sequence>
<dbReference type="Gene3D" id="1.10.10.10">
    <property type="entry name" value="Winged helix-like DNA-binding domain superfamily/Winged helix DNA-binding domain"/>
    <property type="match status" value="2"/>
</dbReference>
<evidence type="ECO:0000313" key="6">
    <source>
        <dbReference type="EMBL" id="QGR21482.1"/>
    </source>
</evidence>
<gene>
    <name evidence="6" type="ORF">D1866_05390</name>
    <name evidence="5" type="ORF">GFB69_09435</name>
</gene>